<proteinExistence type="predicted"/>
<feature type="compositionally biased region" description="Basic and acidic residues" evidence="1">
    <location>
        <begin position="1"/>
        <end position="12"/>
    </location>
</feature>
<dbReference type="AlphaFoldDB" id="A0A0A9FI23"/>
<name>A0A0A9FI23_ARUDO</name>
<reference evidence="2" key="2">
    <citation type="journal article" date="2015" name="Data Brief">
        <title>Shoot transcriptome of the giant reed, Arundo donax.</title>
        <authorList>
            <person name="Barrero R.A."/>
            <person name="Guerrero F.D."/>
            <person name="Moolhuijzen P."/>
            <person name="Goolsby J.A."/>
            <person name="Tidwell J."/>
            <person name="Bellgard S.E."/>
            <person name="Bellgard M.I."/>
        </authorList>
    </citation>
    <scope>NUCLEOTIDE SEQUENCE</scope>
    <source>
        <tissue evidence="2">Shoot tissue taken approximately 20 cm above the soil surface</tissue>
    </source>
</reference>
<sequence length="70" mass="7679">MKRLEAKGDQKVHNNISSEASSKASEVLKANTCNVTSQKQIRSLSTKLLRRGILVGTGDLVIFRHKVGTE</sequence>
<evidence type="ECO:0000313" key="2">
    <source>
        <dbReference type="EMBL" id="JAE11987.1"/>
    </source>
</evidence>
<feature type="region of interest" description="Disordered" evidence="1">
    <location>
        <begin position="1"/>
        <end position="23"/>
    </location>
</feature>
<dbReference type="EMBL" id="GBRH01185909">
    <property type="protein sequence ID" value="JAE11987.1"/>
    <property type="molecule type" value="Transcribed_RNA"/>
</dbReference>
<feature type="compositionally biased region" description="Polar residues" evidence="1">
    <location>
        <begin position="13"/>
        <end position="23"/>
    </location>
</feature>
<reference evidence="2" key="1">
    <citation type="submission" date="2014-09" db="EMBL/GenBank/DDBJ databases">
        <authorList>
            <person name="Magalhaes I.L.F."/>
            <person name="Oliveira U."/>
            <person name="Santos F.R."/>
            <person name="Vidigal T.H.D.A."/>
            <person name="Brescovit A.D."/>
            <person name="Santos A.J."/>
        </authorList>
    </citation>
    <scope>NUCLEOTIDE SEQUENCE</scope>
    <source>
        <tissue evidence="2">Shoot tissue taken approximately 20 cm above the soil surface</tissue>
    </source>
</reference>
<protein>
    <submittedName>
        <fullName evidence="2">Uncharacterized protein</fullName>
    </submittedName>
</protein>
<accession>A0A0A9FI23</accession>
<evidence type="ECO:0000256" key="1">
    <source>
        <dbReference type="SAM" id="MobiDB-lite"/>
    </source>
</evidence>
<organism evidence="2">
    <name type="scientific">Arundo donax</name>
    <name type="common">Giant reed</name>
    <name type="synonym">Donax arundinaceus</name>
    <dbReference type="NCBI Taxonomy" id="35708"/>
    <lineage>
        <taxon>Eukaryota</taxon>
        <taxon>Viridiplantae</taxon>
        <taxon>Streptophyta</taxon>
        <taxon>Embryophyta</taxon>
        <taxon>Tracheophyta</taxon>
        <taxon>Spermatophyta</taxon>
        <taxon>Magnoliopsida</taxon>
        <taxon>Liliopsida</taxon>
        <taxon>Poales</taxon>
        <taxon>Poaceae</taxon>
        <taxon>PACMAD clade</taxon>
        <taxon>Arundinoideae</taxon>
        <taxon>Arundineae</taxon>
        <taxon>Arundo</taxon>
    </lineage>
</organism>